<keyword evidence="1" id="KW-0479">Metal-binding</keyword>
<dbReference type="InterPro" id="IPR001878">
    <property type="entry name" value="Znf_CCHC"/>
</dbReference>
<evidence type="ECO:0000259" key="3">
    <source>
        <dbReference type="PROSITE" id="PS50158"/>
    </source>
</evidence>
<keyword evidence="5" id="KW-1185">Reference proteome</keyword>
<evidence type="ECO:0000313" key="5">
    <source>
        <dbReference type="Proteomes" id="UP001221757"/>
    </source>
</evidence>
<comment type="caution">
    <text evidence="4">The sequence shown here is derived from an EMBL/GenBank/DDBJ whole genome shotgun (WGS) entry which is preliminary data.</text>
</comment>
<protein>
    <recommendedName>
        <fullName evidence="3">CCHC-type domain-containing protein</fullName>
    </recommendedName>
</protein>
<accession>A0AAD7BP19</accession>
<dbReference type="AlphaFoldDB" id="A0AAD7BP19"/>
<feature type="domain" description="CCHC-type" evidence="3">
    <location>
        <begin position="2"/>
        <end position="16"/>
    </location>
</feature>
<gene>
    <name evidence="4" type="ORF">B0H17DRAFT_561071</name>
</gene>
<dbReference type="PROSITE" id="PS50158">
    <property type="entry name" value="ZF_CCHC"/>
    <property type="match status" value="1"/>
</dbReference>
<evidence type="ECO:0000313" key="4">
    <source>
        <dbReference type="EMBL" id="KAJ7626695.1"/>
    </source>
</evidence>
<feature type="region of interest" description="Disordered" evidence="2">
    <location>
        <begin position="67"/>
        <end position="112"/>
    </location>
</feature>
<dbReference type="Proteomes" id="UP001221757">
    <property type="component" value="Unassembled WGS sequence"/>
</dbReference>
<reference evidence="4" key="1">
    <citation type="submission" date="2023-03" db="EMBL/GenBank/DDBJ databases">
        <title>Massive genome expansion in bonnet fungi (Mycena s.s.) driven by repeated elements and novel gene families across ecological guilds.</title>
        <authorList>
            <consortium name="Lawrence Berkeley National Laboratory"/>
            <person name="Harder C.B."/>
            <person name="Miyauchi S."/>
            <person name="Viragh M."/>
            <person name="Kuo A."/>
            <person name="Thoen E."/>
            <person name="Andreopoulos B."/>
            <person name="Lu D."/>
            <person name="Skrede I."/>
            <person name="Drula E."/>
            <person name="Henrissat B."/>
            <person name="Morin E."/>
            <person name="Kohler A."/>
            <person name="Barry K."/>
            <person name="LaButti K."/>
            <person name="Morin E."/>
            <person name="Salamov A."/>
            <person name="Lipzen A."/>
            <person name="Mereny Z."/>
            <person name="Hegedus B."/>
            <person name="Baldrian P."/>
            <person name="Stursova M."/>
            <person name="Weitz H."/>
            <person name="Taylor A."/>
            <person name="Grigoriev I.V."/>
            <person name="Nagy L.G."/>
            <person name="Martin F."/>
            <person name="Kauserud H."/>
        </authorList>
    </citation>
    <scope>NUCLEOTIDE SEQUENCE</scope>
    <source>
        <strain evidence="4">CBHHK067</strain>
    </source>
</reference>
<organism evidence="4 5">
    <name type="scientific">Mycena rosella</name>
    <name type="common">Pink bonnet</name>
    <name type="synonym">Agaricus rosellus</name>
    <dbReference type="NCBI Taxonomy" id="1033263"/>
    <lineage>
        <taxon>Eukaryota</taxon>
        <taxon>Fungi</taxon>
        <taxon>Dikarya</taxon>
        <taxon>Basidiomycota</taxon>
        <taxon>Agaricomycotina</taxon>
        <taxon>Agaricomycetes</taxon>
        <taxon>Agaricomycetidae</taxon>
        <taxon>Agaricales</taxon>
        <taxon>Marasmiineae</taxon>
        <taxon>Mycenaceae</taxon>
        <taxon>Mycena</taxon>
    </lineage>
</organism>
<keyword evidence="1" id="KW-0863">Zinc-finger</keyword>
<evidence type="ECO:0000256" key="2">
    <source>
        <dbReference type="SAM" id="MobiDB-lite"/>
    </source>
</evidence>
<dbReference type="GO" id="GO:0008270">
    <property type="term" value="F:zinc ion binding"/>
    <property type="evidence" value="ECO:0007669"/>
    <property type="project" value="UniProtKB-KW"/>
</dbReference>
<name>A0AAD7BP19_MYCRO</name>
<keyword evidence="1" id="KW-0862">Zinc</keyword>
<sequence length="112" mass="12707">MCFRCGERGHGLEDCPHPAKCYECGQEVCTHTVSFPLLRASNPRRTTIFVTAPRRLPRLPLHPLRRRLRDSASFKTRKRDLSEPHSPLPGSTRNVGRDNATHAYSCVRGARN</sequence>
<proteinExistence type="predicted"/>
<dbReference type="GO" id="GO:0003676">
    <property type="term" value="F:nucleic acid binding"/>
    <property type="evidence" value="ECO:0007669"/>
    <property type="project" value="InterPro"/>
</dbReference>
<evidence type="ECO:0000256" key="1">
    <source>
        <dbReference type="PROSITE-ProRule" id="PRU00047"/>
    </source>
</evidence>
<dbReference type="EMBL" id="JARKIE010000579">
    <property type="protein sequence ID" value="KAJ7626695.1"/>
    <property type="molecule type" value="Genomic_DNA"/>
</dbReference>
<dbReference type="Gene3D" id="4.10.60.10">
    <property type="entry name" value="Zinc finger, CCHC-type"/>
    <property type="match status" value="1"/>
</dbReference>